<keyword evidence="3" id="KW-0547">Nucleotide-binding</keyword>
<sequence length="436" mass="48608">MEVFLTPGRACGAVVGSRCAPWRPGRDPLMNKLTRLTIKQFRNVAPTTLEFRPGINVLLGRNAAGKTTLLRLLSTMAGVPDAALQNDQLEVNCHVSGELLDLEHTVTKARVDVPTHPLVSGRLMREDFHSLQQTDSLTFKKKDGVVIIKAELRPNEVIFEHEGKQIRVIRQFFDEPIASVFFALLSSEANASPDSTFHILPLSIKTAGRMDESLEQFSALLKVEAQTDGDGGNWSGSGIPYSMSEMLAGFVPDGSTTATFSLGFLSRAATALGYESANARFDVERLMPDQRRQVMRLSNLHFFFRRPGEEISHERLSYGQKRLLAFFAHADASPDLLIADELVNGLHHDWISACLDELGERQAFLTSQNPLLLDFLRFDSVEEVRQTFILCERASNDAGAQLIWRNPTEDEAESFFLAYQTGIQRVSDILLTKGLW</sequence>
<dbReference type="Gene3D" id="3.40.50.300">
    <property type="entry name" value="P-loop containing nucleotide triphosphate hydrolases"/>
    <property type="match status" value="2"/>
</dbReference>
<evidence type="ECO:0000313" key="4">
    <source>
        <dbReference type="Proteomes" id="UP000273405"/>
    </source>
</evidence>
<dbReference type="GO" id="GO:0016887">
    <property type="term" value="F:ATP hydrolysis activity"/>
    <property type="evidence" value="ECO:0007669"/>
    <property type="project" value="InterPro"/>
</dbReference>
<evidence type="ECO:0000259" key="1">
    <source>
        <dbReference type="Pfam" id="PF13304"/>
    </source>
</evidence>
<dbReference type="GO" id="GO:0005524">
    <property type="term" value="F:ATP binding"/>
    <property type="evidence" value="ECO:0007669"/>
    <property type="project" value="UniProtKB-KW"/>
</dbReference>
<proteinExistence type="predicted"/>
<organism evidence="3 4">
    <name type="scientific">Corallococcus sicarius</name>
    <dbReference type="NCBI Taxonomy" id="2316726"/>
    <lineage>
        <taxon>Bacteria</taxon>
        <taxon>Pseudomonadati</taxon>
        <taxon>Myxococcota</taxon>
        <taxon>Myxococcia</taxon>
        <taxon>Myxococcales</taxon>
        <taxon>Cystobacterineae</taxon>
        <taxon>Myxococcaceae</taxon>
        <taxon>Corallococcus</taxon>
    </lineage>
</organism>
<dbReference type="SUPFAM" id="SSF52540">
    <property type="entry name" value="P-loop containing nucleoside triphosphate hydrolases"/>
    <property type="match status" value="1"/>
</dbReference>
<feature type="domain" description="ATPase AAA-type core" evidence="1">
    <location>
        <begin position="282"/>
        <end position="374"/>
    </location>
</feature>
<protein>
    <submittedName>
        <fullName evidence="3">ATP-binding cassette domain-containing protein</fullName>
    </submittedName>
</protein>
<reference evidence="4" key="1">
    <citation type="submission" date="2018-09" db="EMBL/GenBank/DDBJ databases">
        <authorList>
            <person name="Livingstone P.G."/>
            <person name="Whitworth D.E."/>
        </authorList>
    </citation>
    <scope>NUCLEOTIDE SEQUENCE [LARGE SCALE GENOMIC DNA]</scope>
    <source>
        <strain evidence="4">CA040B</strain>
    </source>
</reference>
<keyword evidence="4" id="KW-1185">Reference proteome</keyword>
<dbReference type="InterPro" id="IPR038729">
    <property type="entry name" value="Rad50/SbcC_AAA"/>
</dbReference>
<dbReference type="Proteomes" id="UP000273405">
    <property type="component" value="Unassembled WGS sequence"/>
</dbReference>
<dbReference type="Pfam" id="PF13304">
    <property type="entry name" value="AAA_21"/>
    <property type="match status" value="1"/>
</dbReference>
<keyword evidence="3" id="KW-0067">ATP-binding</keyword>
<evidence type="ECO:0000259" key="2">
    <source>
        <dbReference type="Pfam" id="PF13476"/>
    </source>
</evidence>
<comment type="caution">
    <text evidence="3">The sequence shown here is derived from an EMBL/GenBank/DDBJ whole genome shotgun (WGS) entry which is preliminary data.</text>
</comment>
<feature type="domain" description="Rad50/SbcC-type AAA" evidence="2">
    <location>
        <begin position="35"/>
        <end position="75"/>
    </location>
</feature>
<dbReference type="Pfam" id="PF13476">
    <property type="entry name" value="AAA_23"/>
    <property type="match status" value="1"/>
</dbReference>
<dbReference type="GO" id="GO:0006302">
    <property type="term" value="P:double-strand break repair"/>
    <property type="evidence" value="ECO:0007669"/>
    <property type="project" value="InterPro"/>
</dbReference>
<dbReference type="GO" id="GO:0000731">
    <property type="term" value="P:DNA synthesis involved in DNA repair"/>
    <property type="evidence" value="ECO:0007669"/>
    <property type="project" value="TreeGrafter"/>
</dbReference>
<dbReference type="InterPro" id="IPR027417">
    <property type="entry name" value="P-loop_NTPase"/>
</dbReference>
<dbReference type="EMBL" id="RAWG01000047">
    <property type="protein sequence ID" value="RKH44602.1"/>
    <property type="molecule type" value="Genomic_DNA"/>
</dbReference>
<accession>A0A3A8NWU8</accession>
<dbReference type="AlphaFoldDB" id="A0A3A8NWU8"/>
<dbReference type="PANTHER" id="PTHR32182">
    <property type="entry name" value="DNA REPLICATION AND REPAIR PROTEIN RECF"/>
    <property type="match status" value="1"/>
</dbReference>
<evidence type="ECO:0000313" key="3">
    <source>
        <dbReference type="EMBL" id="RKH44602.1"/>
    </source>
</evidence>
<dbReference type="PANTHER" id="PTHR32182:SF22">
    <property type="entry name" value="ATP-DEPENDENT ENDONUCLEASE, OLD FAMILY-RELATED"/>
    <property type="match status" value="1"/>
</dbReference>
<name>A0A3A8NWU8_9BACT</name>
<dbReference type="InterPro" id="IPR003959">
    <property type="entry name" value="ATPase_AAA_core"/>
</dbReference>
<gene>
    <name evidence="3" type="ORF">D7X12_10190</name>
</gene>